<gene>
    <name evidence="2" type="ORF">GLAREA_10683</name>
</gene>
<sequence>MGIFLSKPSSHSSSPGKSKPKGRTHGLTAHQKATEKVHGISRRKGERNPKNYRLWVNEDLVSPQHKNYKLATELPPLGAKGKDRDKAASKSSYSTGSGSFARSGGRGGGASGGAGFIQPGGGFAGASNRPPGGPGGGPVVSMPGGPSRSRGSV</sequence>
<proteinExistence type="predicted"/>
<evidence type="ECO:0000256" key="1">
    <source>
        <dbReference type="SAM" id="MobiDB-lite"/>
    </source>
</evidence>
<protein>
    <submittedName>
        <fullName evidence="2">Uncharacterized protein</fullName>
    </submittedName>
</protein>
<reference evidence="2 3" key="1">
    <citation type="journal article" date="2013" name="BMC Genomics">
        <title>Genomics-driven discovery of the pneumocandin biosynthetic gene cluster in the fungus Glarea lozoyensis.</title>
        <authorList>
            <person name="Chen L."/>
            <person name="Yue Q."/>
            <person name="Zhang X."/>
            <person name="Xiang M."/>
            <person name="Wang C."/>
            <person name="Li S."/>
            <person name="Che Y."/>
            <person name="Ortiz-Lopez F.J."/>
            <person name="Bills G.F."/>
            <person name="Liu X."/>
            <person name="An Z."/>
        </authorList>
    </citation>
    <scope>NUCLEOTIDE SEQUENCE [LARGE SCALE GENOMIC DNA]</scope>
    <source>
        <strain evidence="3">ATCC 20868 / MF5171</strain>
    </source>
</reference>
<evidence type="ECO:0000313" key="3">
    <source>
        <dbReference type="Proteomes" id="UP000016922"/>
    </source>
</evidence>
<organism evidence="2 3">
    <name type="scientific">Glarea lozoyensis (strain ATCC 20868 / MF5171)</name>
    <dbReference type="NCBI Taxonomy" id="1116229"/>
    <lineage>
        <taxon>Eukaryota</taxon>
        <taxon>Fungi</taxon>
        <taxon>Dikarya</taxon>
        <taxon>Ascomycota</taxon>
        <taxon>Pezizomycotina</taxon>
        <taxon>Leotiomycetes</taxon>
        <taxon>Helotiales</taxon>
        <taxon>Helotiaceae</taxon>
        <taxon>Glarea</taxon>
    </lineage>
</organism>
<keyword evidence="3" id="KW-1185">Reference proteome</keyword>
<dbReference type="HOGENOM" id="CLU_1713448_0_0_1"/>
<dbReference type="EMBL" id="KE145355">
    <property type="protein sequence ID" value="EPE34988.1"/>
    <property type="molecule type" value="Genomic_DNA"/>
</dbReference>
<feature type="compositionally biased region" description="Low complexity" evidence="1">
    <location>
        <begin position="1"/>
        <end position="17"/>
    </location>
</feature>
<dbReference type="KEGG" id="glz:GLAREA_10683"/>
<feature type="compositionally biased region" description="Gly residues" evidence="1">
    <location>
        <begin position="104"/>
        <end position="124"/>
    </location>
</feature>
<feature type="compositionally biased region" description="Low complexity" evidence="1">
    <location>
        <begin position="139"/>
        <end position="153"/>
    </location>
</feature>
<evidence type="ECO:0000313" key="2">
    <source>
        <dbReference type="EMBL" id="EPE34988.1"/>
    </source>
</evidence>
<dbReference type="AlphaFoldDB" id="S3E9K0"/>
<name>S3E9K0_GLAL2</name>
<dbReference type="Proteomes" id="UP000016922">
    <property type="component" value="Unassembled WGS sequence"/>
</dbReference>
<dbReference type="GeneID" id="19469729"/>
<feature type="region of interest" description="Disordered" evidence="1">
    <location>
        <begin position="63"/>
        <end position="153"/>
    </location>
</feature>
<feature type="region of interest" description="Disordered" evidence="1">
    <location>
        <begin position="1"/>
        <end position="51"/>
    </location>
</feature>
<dbReference type="RefSeq" id="XP_008077975.1">
    <property type="nucleotide sequence ID" value="XM_008079784.1"/>
</dbReference>
<feature type="compositionally biased region" description="Low complexity" evidence="1">
    <location>
        <begin position="89"/>
        <end position="103"/>
    </location>
</feature>
<accession>S3E9K0</accession>